<keyword evidence="2" id="KW-1185">Reference proteome</keyword>
<proteinExistence type="predicted"/>
<dbReference type="AlphaFoldDB" id="A0A1Y5S3E1"/>
<dbReference type="InterPro" id="IPR008018">
    <property type="entry name" value="Phage_tail_attach_FII"/>
</dbReference>
<sequence length="125" mass="12993">MTGSGRLAASLRRAIARAFDSADDLAPAAILRRVIQGGHVPGEGAPASESDSPVRVLLDSAAAASARYYHDLTLEPGDRIAWLESTVTAPRNGDRLIVGGVTYAIRLVDPADAGAGALYRLVVRG</sequence>
<dbReference type="EMBL" id="FWFR01000001">
    <property type="protein sequence ID" value="SLN31766.1"/>
    <property type="molecule type" value="Genomic_DNA"/>
</dbReference>
<dbReference type="GO" id="GO:0019068">
    <property type="term" value="P:virion assembly"/>
    <property type="evidence" value="ECO:0007669"/>
    <property type="project" value="InterPro"/>
</dbReference>
<protein>
    <submittedName>
        <fullName evidence="1">Uncharacterized protein</fullName>
    </submittedName>
</protein>
<dbReference type="Pfam" id="PF05354">
    <property type="entry name" value="Phage_attach"/>
    <property type="match status" value="1"/>
</dbReference>
<dbReference type="RefSeq" id="WP_085882405.1">
    <property type="nucleotide sequence ID" value="NZ_FWFR01000001.1"/>
</dbReference>
<name>A0A1Y5S3E1_9PROT</name>
<evidence type="ECO:0000313" key="2">
    <source>
        <dbReference type="Proteomes" id="UP000193200"/>
    </source>
</evidence>
<reference evidence="1 2" key="1">
    <citation type="submission" date="2017-03" db="EMBL/GenBank/DDBJ databases">
        <authorList>
            <person name="Afonso C.L."/>
            <person name="Miller P.J."/>
            <person name="Scott M.A."/>
            <person name="Spackman E."/>
            <person name="Goraichik I."/>
            <person name="Dimitrov K.M."/>
            <person name="Suarez D.L."/>
            <person name="Swayne D.E."/>
        </authorList>
    </citation>
    <scope>NUCLEOTIDE SEQUENCE [LARGE SCALE GENOMIC DNA]</scope>
    <source>
        <strain evidence="1 2">CECT 7691</strain>
    </source>
</reference>
<dbReference type="InParanoid" id="A0A1Y5S3E1"/>
<evidence type="ECO:0000313" key="1">
    <source>
        <dbReference type="EMBL" id="SLN31766.1"/>
    </source>
</evidence>
<organism evidence="1 2">
    <name type="scientific">Oceanibacterium hippocampi</name>
    <dbReference type="NCBI Taxonomy" id="745714"/>
    <lineage>
        <taxon>Bacteria</taxon>
        <taxon>Pseudomonadati</taxon>
        <taxon>Pseudomonadota</taxon>
        <taxon>Alphaproteobacteria</taxon>
        <taxon>Sneathiellales</taxon>
        <taxon>Sneathiellaceae</taxon>
        <taxon>Oceanibacterium</taxon>
    </lineage>
</organism>
<gene>
    <name evidence="1" type="ORF">OCH7691_01151</name>
</gene>
<dbReference type="Proteomes" id="UP000193200">
    <property type="component" value="Unassembled WGS sequence"/>
</dbReference>
<accession>A0A1Y5S3E1</accession>